<dbReference type="FunFam" id="3.40.50.670:FF:000007">
    <property type="entry name" value="DNA gyrase subunit B"/>
    <property type="match status" value="1"/>
</dbReference>
<comment type="miscellaneous">
    <text evidence="11">Few gyrases are as efficient as E.coli at forming negative supercoils. Not all organisms have 2 type II topoisomerases; in organisms with a single type II topoisomerase this enzyme also has to decatenate newly replicated chromosomes.</text>
</comment>
<evidence type="ECO:0000256" key="9">
    <source>
        <dbReference type="ARBA" id="ARBA00023125"/>
    </source>
</evidence>
<dbReference type="NCBIfam" id="TIGR01059">
    <property type="entry name" value="gyrB"/>
    <property type="match status" value="1"/>
</dbReference>
<dbReference type="InterPro" id="IPR013760">
    <property type="entry name" value="Topo_IIA-like_dom_sf"/>
</dbReference>
<evidence type="ECO:0000256" key="3">
    <source>
        <dbReference type="ARBA" id="ARBA00022490"/>
    </source>
</evidence>
<evidence type="ECO:0000313" key="13">
    <source>
        <dbReference type="EMBL" id="SNZ20028.1"/>
    </source>
</evidence>
<dbReference type="InterPro" id="IPR014721">
    <property type="entry name" value="Ribsml_uS5_D2-typ_fold_subgr"/>
</dbReference>
<comment type="cofactor">
    <cofactor evidence="11">
        <name>Mg(2+)</name>
        <dbReference type="ChEBI" id="CHEBI:18420"/>
    </cofactor>
    <cofactor evidence="11">
        <name>Mn(2+)</name>
        <dbReference type="ChEBI" id="CHEBI:29035"/>
    </cofactor>
    <cofactor evidence="11">
        <name>Ca(2+)</name>
        <dbReference type="ChEBI" id="CHEBI:29108"/>
    </cofactor>
    <text evidence="11">Binds two Mg(2+) per subunit. The magnesium ions form salt bridges with both the protein and the DNA. Can also accept other divalent metal cations, such as Mn(2+) or Ca(2+).</text>
</comment>
<dbReference type="InterPro" id="IPR020568">
    <property type="entry name" value="Ribosomal_Su5_D2-typ_SF"/>
</dbReference>
<comment type="catalytic activity">
    <reaction evidence="1 11">
        <text>ATP-dependent breakage, passage and rejoining of double-stranded DNA.</text>
        <dbReference type="EC" id="5.6.2.2"/>
    </reaction>
</comment>
<dbReference type="InterPro" id="IPR049353">
    <property type="entry name" value="GyrB_hook"/>
</dbReference>
<dbReference type="InterPro" id="IPR013759">
    <property type="entry name" value="Topo_IIA_B_C"/>
</dbReference>
<evidence type="ECO:0000313" key="14">
    <source>
        <dbReference type="Proteomes" id="UP000219439"/>
    </source>
</evidence>
<keyword evidence="6 11" id="KW-0067">ATP-binding</keyword>
<feature type="binding site" evidence="11">
    <location>
        <position position="509"/>
    </location>
    <ligand>
        <name>Mg(2+)</name>
        <dbReference type="ChEBI" id="CHEBI:18420"/>
        <label>2</label>
    </ligand>
</feature>
<dbReference type="Proteomes" id="UP000219439">
    <property type="component" value="Unassembled WGS sequence"/>
</dbReference>
<dbReference type="Pfam" id="PF00204">
    <property type="entry name" value="DNA_gyraseB"/>
    <property type="match status" value="1"/>
</dbReference>
<feature type="binding site" evidence="11">
    <location>
        <position position="507"/>
    </location>
    <ligand>
        <name>Mg(2+)</name>
        <dbReference type="ChEBI" id="CHEBI:18420"/>
        <label>2</label>
    </ligand>
</feature>
<dbReference type="RefSeq" id="WP_097154374.1">
    <property type="nucleotide sequence ID" value="NZ_OBEL01000003.1"/>
</dbReference>
<dbReference type="CDD" id="cd00822">
    <property type="entry name" value="TopoII_Trans_DNA_gyrase"/>
    <property type="match status" value="1"/>
</dbReference>
<comment type="similarity">
    <text evidence="2 11">Belongs to the type II topoisomerase GyrB family.</text>
</comment>
<name>A0A285PF14_9HYPH</name>
<comment type="subunit">
    <text evidence="11">Heterotetramer, composed of two GyrA and two GyrB chains. In the heterotetramer, GyrA contains the active site tyrosine that forms a transient covalent intermediate with DNA, while GyrB binds cofactors and catalyzes ATP hydrolysis.</text>
</comment>
<dbReference type="SUPFAM" id="SSF55874">
    <property type="entry name" value="ATPase domain of HSP90 chaperone/DNA topoisomerase II/histidine kinase"/>
    <property type="match status" value="1"/>
</dbReference>
<dbReference type="InterPro" id="IPR002288">
    <property type="entry name" value="DNA_gyrase_B_C"/>
</dbReference>
<evidence type="ECO:0000259" key="12">
    <source>
        <dbReference type="PROSITE" id="PS50880"/>
    </source>
</evidence>
<protein>
    <recommendedName>
        <fullName evidence="11">DNA gyrase subunit B</fullName>
        <ecNumber evidence="11">5.6.2.2</ecNumber>
    </recommendedName>
</protein>
<dbReference type="HAMAP" id="MF_01898">
    <property type="entry name" value="GyrB"/>
    <property type="match status" value="1"/>
</dbReference>
<dbReference type="PANTHER" id="PTHR45866:SF1">
    <property type="entry name" value="DNA GYRASE SUBUNIT B, MITOCHONDRIAL"/>
    <property type="match status" value="1"/>
</dbReference>
<dbReference type="SMART" id="SM00387">
    <property type="entry name" value="HATPase_c"/>
    <property type="match status" value="1"/>
</dbReference>
<dbReference type="PROSITE" id="PS50880">
    <property type="entry name" value="TOPRIM"/>
    <property type="match status" value="1"/>
</dbReference>
<dbReference type="InterPro" id="IPR000565">
    <property type="entry name" value="Topo_IIA_B"/>
</dbReference>
<comment type="subcellular location">
    <subcellularLocation>
        <location evidence="11">Cytoplasm</location>
    </subcellularLocation>
</comment>
<keyword evidence="3 11" id="KW-0963">Cytoplasm</keyword>
<dbReference type="Pfam" id="PF01751">
    <property type="entry name" value="Toprim"/>
    <property type="match status" value="1"/>
</dbReference>
<dbReference type="EMBL" id="OBEL01000003">
    <property type="protein sequence ID" value="SNZ20028.1"/>
    <property type="molecule type" value="Genomic_DNA"/>
</dbReference>
<organism evidence="13 14">
    <name type="scientific">Cohaesibacter gelatinilyticus</name>
    <dbReference type="NCBI Taxonomy" id="372072"/>
    <lineage>
        <taxon>Bacteria</taxon>
        <taxon>Pseudomonadati</taxon>
        <taxon>Pseudomonadota</taxon>
        <taxon>Alphaproteobacteria</taxon>
        <taxon>Hyphomicrobiales</taxon>
        <taxon>Cohaesibacteraceae</taxon>
    </lineage>
</organism>
<feature type="site" description="Interaction with DNA" evidence="11">
    <location>
        <position position="458"/>
    </location>
</feature>
<dbReference type="GO" id="GO:0046872">
    <property type="term" value="F:metal ion binding"/>
    <property type="evidence" value="ECO:0007669"/>
    <property type="project" value="UniProtKB-KW"/>
</dbReference>
<keyword evidence="8 11" id="KW-0799">Topoisomerase</keyword>
<feature type="domain" description="Toprim" evidence="12">
    <location>
        <begin position="427"/>
        <end position="542"/>
    </location>
</feature>
<keyword evidence="4 11" id="KW-0479">Metal-binding</keyword>
<dbReference type="CDD" id="cd16928">
    <property type="entry name" value="HATPase_GyrB-like"/>
    <property type="match status" value="1"/>
</dbReference>
<dbReference type="SUPFAM" id="SSF54211">
    <property type="entry name" value="Ribosomal protein S5 domain 2-like"/>
    <property type="match status" value="1"/>
</dbReference>
<dbReference type="GO" id="GO:0005737">
    <property type="term" value="C:cytoplasm"/>
    <property type="evidence" value="ECO:0007669"/>
    <property type="project" value="UniProtKB-SubCell"/>
</dbReference>
<evidence type="ECO:0000256" key="8">
    <source>
        <dbReference type="ARBA" id="ARBA00023029"/>
    </source>
</evidence>
<dbReference type="OrthoDB" id="9802808at2"/>
<evidence type="ECO:0000256" key="5">
    <source>
        <dbReference type="ARBA" id="ARBA00022741"/>
    </source>
</evidence>
<dbReference type="FunFam" id="3.30.230.10:FF:000005">
    <property type="entry name" value="DNA gyrase subunit B"/>
    <property type="match status" value="1"/>
</dbReference>
<dbReference type="SMART" id="SM00433">
    <property type="entry name" value="TOP2c"/>
    <property type="match status" value="1"/>
</dbReference>
<dbReference type="EC" id="5.6.2.2" evidence="11"/>
<dbReference type="GO" id="GO:0005524">
    <property type="term" value="F:ATP binding"/>
    <property type="evidence" value="ECO:0007669"/>
    <property type="project" value="UniProtKB-UniRule"/>
</dbReference>
<keyword evidence="14" id="KW-1185">Reference proteome</keyword>
<evidence type="ECO:0000256" key="1">
    <source>
        <dbReference type="ARBA" id="ARBA00000185"/>
    </source>
</evidence>
<dbReference type="Gene3D" id="3.30.565.10">
    <property type="entry name" value="Histidine kinase-like ATPase, C-terminal domain"/>
    <property type="match status" value="1"/>
</dbReference>
<feature type="binding site" evidence="11">
    <location>
        <position position="433"/>
    </location>
    <ligand>
        <name>Mg(2+)</name>
        <dbReference type="ChEBI" id="CHEBI:18420"/>
        <label>1</label>
        <note>catalytic</note>
    </ligand>
</feature>
<evidence type="ECO:0000256" key="7">
    <source>
        <dbReference type="ARBA" id="ARBA00022842"/>
    </source>
</evidence>
<dbReference type="NCBIfam" id="NF004189">
    <property type="entry name" value="PRK05644.1"/>
    <property type="match status" value="1"/>
</dbReference>
<dbReference type="InterPro" id="IPR011557">
    <property type="entry name" value="GyrB"/>
</dbReference>
<dbReference type="Gene3D" id="3.40.50.670">
    <property type="match status" value="2"/>
</dbReference>
<dbReference type="PANTHER" id="PTHR45866">
    <property type="entry name" value="DNA GYRASE/TOPOISOMERASE SUBUNIT B"/>
    <property type="match status" value="1"/>
</dbReference>
<evidence type="ECO:0000256" key="11">
    <source>
        <dbReference type="HAMAP-Rule" id="MF_01898"/>
    </source>
</evidence>
<dbReference type="NCBIfam" id="NF011501">
    <property type="entry name" value="PRK14939.1"/>
    <property type="match status" value="1"/>
</dbReference>
<dbReference type="AlphaFoldDB" id="A0A285PF14"/>
<dbReference type="InterPro" id="IPR006171">
    <property type="entry name" value="TOPRIM_dom"/>
</dbReference>
<evidence type="ECO:0000256" key="6">
    <source>
        <dbReference type="ARBA" id="ARBA00022840"/>
    </source>
</evidence>
<dbReference type="InterPro" id="IPR018522">
    <property type="entry name" value="TopoIIA_CS"/>
</dbReference>
<dbReference type="CDD" id="cd03366">
    <property type="entry name" value="TOPRIM_TopoIIA_GyrB"/>
    <property type="match status" value="1"/>
</dbReference>
<sequence length="808" mass="88736">MSETEQNSGAEYGADSIKVLKGLDAVRKRPGMYIGDTDDGSGLHHMVYEVVDNAIDEALAGHADLVTVTLNADGSVTVTDNGRGIPTDLHPEEGISAAEVIMTQLHAGGKFDSNSYKVSGGLHGVGVSVVNALSTKLILRIWRNDQEHEIEFSHGEAVSPLKVVGPANGKKGTEVTFYPSDETFTHIEFKFATLEHRLRELAFLNSGARILLTDNRSTDPVVEEMYYEGGLEAFVTWLDRAKKPLIEAPLSVTAEKDGITVEAALWWNDSYHENVLCFTNNIPQRDGGTHLAGFRAALTRQITGYAESSGLLKREKVNPTGDDCREGLTCVLSVKVPDPKFSSQTKDKLVSSEVRPVVENLINAALKEWLEENPSEGKMIVSKVVEAAAARDAARKARELTRRKGALDIASLPGKLADCQERDPAKSELFLVEGDSAGGSAKQGRSRSNQAILPLRGKILNVERARFDKMLSSQEIGTLITALGTGIGKEEFKQEKLRYHKIIIMTDADVDGAHIRTLLLTFFFRQMPELVEAGHLYIAQPPLYKVKRGQSEQYLKDERAFQDYLIDAGLDEAVLISGVGVERAGPDLRGLLDEARNFGSILDGLHSRYNRSVVEQAAISGLLDPTLTDDAAKQNIALNEVAQRLDWVAEETERGWSGSIQDDGGYLFEREVRGVREVAILDPALLQSADAIKLNQLAADLSGSFGEGTLMRRREKEYSIHGPISLLNEVYALGRKGISMQRYKGLGEMNAEQLWETTLDPEVRTLLQVKVQEADDADDIFAKLMGDDVEPRRAFIQDNALNVANLDI</sequence>
<keyword evidence="5 11" id="KW-0547">Nucleotide-binding</keyword>
<feature type="binding site" evidence="11">
    <location>
        <position position="507"/>
    </location>
    <ligand>
        <name>Mg(2+)</name>
        <dbReference type="ChEBI" id="CHEBI:18420"/>
        <label>1</label>
        <note>catalytic</note>
    </ligand>
</feature>
<dbReference type="Pfam" id="PF21249">
    <property type="entry name" value="GyrB_hook"/>
    <property type="match status" value="1"/>
</dbReference>
<accession>A0A285PF14</accession>
<feature type="site" description="Interaction with DNA" evidence="11">
    <location>
        <position position="461"/>
    </location>
</feature>
<keyword evidence="10 11" id="KW-0413">Isomerase</keyword>
<dbReference type="GO" id="GO:0006265">
    <property type="term" value="P:DNA topological change"/>
    <property type="evidence" value="ECO:0007669"/>
    <property type="project" value="UniProtKB-UniRule"/>
</dbReference>
<dbReference type="InterPro" id="IPR003594">
    <property type="entry name" value="HATPase_dom"/>
</dbReference>
<dbReference type="GO" id="GO:0003677">
    <property type="term" value="F:DNA binding"/>
    <property type="evidence" value="ECO:0007669"/>
    <property type="project" value="UniProtKB-KW"/>
</dbReference>
<evidence type="ECO:0000256" key="10">
    <source>
        <dbReference type="ARBA" id="ARBA00023235"/>
    </source>
</evidence>
<dbReference type="FunFam" id="3.30.565.10:FF:000002">
    <property type="entry name" value="DNA gyrase subunit B"/>
    <property type="match status" value="1"/>
</dbReference>
<dbReference type="Pfam" id="PF00986">
    <property type="entry name" value="DNA_gyraseB_C"/>
    <property type="match status" value="1"/>
</dbReference>
<dbReference type="GO" id="GO:0006261">
    <property type="term" value="P:DNA-templated DNA replication"/>
    <property type="evidence" value="ECO:0007669"/>
    <property type="project" value="UniProtKB-UniRule"/>
</dbReference>
<dbReference type="InterPro" id="IPR001241">
    <property type="entry name" value="Topo_IIA"/>
</dbReference>
<dbReference type="GO" id="GO:0003918">
    <property type="term" value="F:DNA topoisomerase type II (double strand cut, ATP-hydrolyzing) activity"/>
    <property type="evidence" value="ECO:0007669"/>
    <property type="project" value="UniProtKB-UniRule"/>
</dbReference>
<dbReference type="PRINTS" id="PR00418">
    <property type="entry name" value="TPI2FAMILY"/>
</dbReference>
<dbReference type="PROSITE" id="PS00177">
    <property type="entry name" value="TOPOISOMERASE_II"/>
    <property type="match status" value="1"/>
</dbReference>
<evidence type="ECO:0000256" key="4">
    <source>
        <dbReference type="ARBA" id="ARBA00022723"/>
    </source>
</evidence>
<comment type="function">
    <text evidence="11">A type II topoisomerase that negatively supercoils closed circular double-stranded (ds) DNA in an ATP-dependent manner to modulate DNA topology and maintain chromosomes in an underwound state. Negative supercoiling favors strand separation, and DNA replication, transcription, recombination and repair, all of which involve strand separation. Also able to catalyze the interconversion of other topological isomers of dsDNA rings, including catenanes and knotted rings. Type II topoisomerases break and join 2 DNA strands simultaneously in an ATP-dependent manner.</text>
</comment>
<dbReference type="Gene3D" id="3.30.230.10">
    <property type="match status" value="1"/>
</dbReference>
<dbReference type="PRINTS" id="PR01159">
    <property type="entry name" value="DNAGYRASEB"/>
</dbReference>
<dbReference type="GO" id="GO:0005694">
    <property type="term" value="C:chromosome"/>
    <property type="evidence" value="ECO:0007669"/>
    <property type="project" value="InterPro"/>
</dbReference>
<dbReference type="InterPro" id="IPR034160">
    <property type="entry name" value="TOPRIM_GyrB"/>
</dbReference>
<keyword evidence="9" id="KW-0238">DNA-binding</keyword>
<keyword evidence="7 11" id="KW-0460">Magnesium</keyword>
<proteinExistence type="inferred from homology"/>
<dbReference type="InterPro" id="IPR036890">
    <property type="entry name" value="HATPase_C_sf"/>
</dbReference>
<dbReference type="SUPFAM" id="SSF56719">
    <property type="entry name" value="Type II DNA topoisomerase"/>
    <property type="match status" value="1"/>
</dbReference>
<reference evidence="13 14" key="1">
    <citation type="submission" date="2017-09" db="EMBL/GenBank/DDBJ databases">
        <authorList>
            <person name="Ehlers B."/>
            <person name="Leendertz F.H."/>
        </authorList>
    </citation>
    <scope>NUCLEOTIDE SEQUENCE [LARGE SCALE GENOMIC DNA]</scope>
    <source>
        <strain evidence="13 14">DSM 18289</strain>
    </source>
</reference>
<evidence type="ECO:0000256" key="2">
    <source>
        <dbReference type="ARBA" id="ARBA00010708"/>
    </source>
</evidence>
<dbReference type="Pfam" id="PF02518">
    <property type="entry name" value="HATPase_c"/>
    <property type="match status" value="1"/>
</dbReference>
<gene>
    <name evidence="11" type="primary">gyrB</name>
    <name evidence="13" type="ORF">SAMN06265368_3126</name>
</gene>
<dbReference type="InterPro" id="IPR013506">
    <property type="entry name" value="Topo_IIA_bsu_dom2"/>
</dbReference>